<name>A0A5P2CTZ8_STRVZ</name>
<sequence>MSEWLLRRQEFRLSEQPEAQGPPPSFSAFYDVAGESIAAAVHIMMGAGVAALMAASGQVDGGFATFTVGASAPLILVQLQHTRLAEAVVGHPNAVQGPPPQEAEPPTAGPQTGPPNGPSTGRPASRRSAADPRGAE</sequence>
<dbReference type="AlphaFoldDB" id="A0A5P2CTZ8"/>
<proteinExistence type="predicted"/>
<evidence type="ECO:0000313" key="2">
    <source>
        <dbReference type="EMBL" id="QES45477.1"/>
    </source>
</evidence>
<reference evidence="2 3" key="1">
    <citation type="submission" date="2018-05" db="EMBL/GenBank/DDBJ databases">
        <title>Streptomyces venezuelae.</title>
        <authorList>
            <person name="Kim W."/>
            <person name="Lee N."/>
            <person name="Cho B.-K."/>
        </authorList>
    </citation>
    <scope>NUCLEOTIDE SEQUENCE [LARGE SCALE GENOMIC DNA]</scope>
    <source>
        <strain evidence="2 3">ATCC 14585</strain>
    </source>
</reference>
<protein>
    <submittedName>
        <fullName evidence="2">Uncharacterized protein</fullName>
    </submittedName>
</protein>
<feature type="region of interest" description="Disordered" evidence="1">
    <location>
        <begin position="89"/>
        <end position="136"/>
    </location>
</feature>
<evidence type="ECO:0000313" key="3">
    <source>
        <dbReference type="Proteomes" id="UP000324015"/>
    </source>
</evidence>
<dbReference type="Proteomes" id="UP000324015">
    <property type="component" value="Chromosome"/>
</dbReference>
<organism evidence="2 3">
    <name type="scientific">Streptomyces venezuelae</name>
    <dbReference type="NCBI Taxonomy" id="54571"/>
    <lineage>
        <taxon>Bacteria</taxon>
        <taxon>Bacillati</taxon>
        <taxon>Actinomycetota</taxon>
        <taxon>Actinomycetes</taxon>
        <taxon>Kitasatosporales</taxon>
        <taxon>Streptomycetaceae</taxon>
        <taxon>Streptomyces</taxon>
    </lineage>
</organism>
<evidence type="ECO:0000256" key="1">
    <source>
        <dbReference type="SAM" id="MobiDB-lite"/>
    </source>
</evidence>
<dbReference type="EMBL" id="CP029191">
    <property type="protein sequence ID" value="QES45477.1"/>
    <property type="molecule type" value="Genomic_DNA"/>
</dbReference>
<accession>A0A5P2CTZ8</accession>
<gene>
    <name evidence="2" type="ORF">DEJ49_34815</name>
</gene>